<dbReference type="InterPro" id="IPR017871">
    <property type="entry name" value="ABC_transporter-like_CS"/>
</dbReference>
<feature type="domain" description="ABC transporter" evidence="6">
    <location>
        <begin position="22"/>
        <end position="253"/>
    </location>
</feature>
<organism evidence="7 8">
    <name type="scientific">Rhodopseudomonas palustris</name>
    <dbReference type="NCBI Taxonomy" id="1076"/>
    <lineage>
        <taxon>Bacteria</taxon>
        <taxon>Pseudomonadati</taxon>
        <taxon>Pseudomonadota</taxon>
        <taxon>Alphaproteobacteria</taxon>
        <taxon>Hyphomicrobiales</taxon>
        <taxon>Nitrobacteraceae</taxon>
        <taxon>Rhodopseudomonas</taxon>
    </lineage>
</organism>
<protein>
    <submittedName>
        <fullName evidence="7">ABC transporter ATP-binding protein</fullName>
    </submittedName>
</protein>
<dbReference type="PROSITE" id="PS50893">
    <property type="entry name" value="ABC_TRANSPORTER_2"/>
    <property type="match status" value="1"/>
</dbReference>
<keyword evidence="4 7" id="KW-0067">ATP-binding</keyword>
<dbReference type="OrthoDB" id="9807242at2"/>
<evidence type="ECO:0000256" key="3">
    <source>
        <dbReference type="ARBA" id="ARBA00022741"/>
    </source>
</evidence>
<dbReference type="PANTHER" id="PTHR42788:SF10">
    <property type="entry name" value="ABC TRANSPORTER ATP-BINDING PROTEIN"/>
    <property type="match status" value="1"/>
</dbReference>
<evidence type="ECO:0000256" key="2">
    <source>
        <dbReference type="ARBA" id="ARBA00022448"/>
    </source>
</evidence>
<reference evidence="7 8" key="1">
    <citation type="submission" date="2018-09" db="EMBL/GenBank/DDBJ databases">
        <title>Draft genome sequence of Rhodopseudomonas palustris 2.1.18.</title>
        <authorList>
            <person name="Robertson S.L."/>
            <person name="Meyer T.E."/>
            <person name="Kyndt J.A."/>
        </authorList>
    </citation>
    <scope>NUCLEOTIDE SEQUENCE [LARGE SCALE GENOMIC DNA]</scope>
    <source>
        <strain evidence="7 8">2.1.18</strain>
    </source>
</reference>
<evidence type="ECO:0000256" key="4">
    <source>
        <dbReference type="ARBA" id="ARBA00022840"/>
    </source>
</evidence>
<gene>
    <name evidence="7" type="ORF">D4Q52_24605</name>
</gene>
<comment type="similarity">
    <text evidence="1">Belongs to the ABC transporter superfamily.</text>
</comment>
<comment type="caution">
    <text evidence="7">The sequence shown here is derived from an EMBL/GenBank/DDBJ whole genome shotgun (WGS) entry which is preliminary data.</text>
</comment>
<dbReference type="CDD" id="cd03293">
    <property type="entry name" value="ABC_NrtD_SsuB_transporters"/>
    <property type="match status" value="1"/>
</dbReference>
<dbReference type="SMART" id="SM00382">
    <property type="entry name" value="AAA"/>
    <property type="match status" value="1"/>
</dbReference>
<proteinExistence type="inferred from homology"/>
<dbReference type="RefSeq" id="WP_119859215.1">
    <property type="nucleotide sequence ID" value="NZ_QYYD01000041.1"/>
</dbReference>
<keyword evidence="2" id="KW-0813">Transport</keyword>
<dbReference type="InterPro" id="IPR003593">
    <property type="entry name" value="AAA+_ATPase"/>
</dbReference>
<accession>A0A418UXH6</accession>
<dbReference type="InterPro" id="IPR003439">
    <property type="entry name" value="ABC_transporter-like_ATP-bd"/>
</dbReference>
<evidence type="ECO:0000256" key="1">
    <source>
        <dbReference type="ARBA" id="ARBA00005417"/>
    </source>
</evidence>
<dbReference type="GO" id="GO:0016887">
    <property type="term" value="F:ATP hydrolysis activity"/>
    <property type="evidence" value="ECO:0007669"/>
    <property type="project" value="InterPro"/>
</dbReference>
<dbReference type="EMBL" id="QYYD01000041">
    <property type="protein sequence ID" value="RJF65646.1"/>
    <property type="molecule type" value="Genomic_DNA"/>
</dbReference>
<evidence type="ECO:0000259" key="6">
    <source>
        <dbReference type="PROSITE" id="PS50893"/>
    </source>
</evidence>
<dbReference type="Pfam" id="PF00005">
    <property type="entry name" value="ABC_tran"/>
    <property type="match status" value="1"/>
</dbReference>
<dbReference type="InterPro" id="IPR027417">
    <property type="entry name" value="P-loop_NTPase"/>
</dbReference>
<evidence type="ECO:0000256" key="5">
    <source>
        <dbReference type="ARBA" id="ARBA00024722"/>
    </source>
</evidence>
<dbReference type="GO" id="GO:0005524">
    <property type="term" value="F:ATP binding"/>
    <property type="evidence" value="ECO:0007669"/>
    <property type="project" value="UniProtKB-KW"/>
</dbReference>
<dbReference type="PANTHER" id="PTHR42788">
    <property type="entry name" value="TAURINE IMPORT ATP-BINDING PROTEIN-RELATED"/>
    <property type="match status" value="1"/>
</dbReference>
<comment type="function">
    <text evidence="5">Involved in beta-(1--&gt;2)glucan export. Transmembrane domains (TMD) form a pore in the inner membrane and the ATP-binding domain (NBD) is responsible for energy generation.</text>
</comment>
<evidence type="ECO:0000313" key="7">
    <source>
        <dbReference type="EMBL" id="RJF65646.1"/>
    </source>
</evidence>
<dbReference type="Gene3D" id="3.40.50.300">
    <property type="entry name" value="P-loop containing nucleotide triphosphate hydrolases"/>
    <property type="match status" value="1"/>
</dbReference>
<keyword evidence="3" id="KW-0547">Nucleotide-binding</keyword>
<dbReference type="SUPFAM" id="SSF52540">
    <property type="entry name" value="P-loop containing nucleoside triphosphate hydrolases"/>
    <property type="match status" value="1"/>
</dbReference>
<dbReference type="InterPro" id="IPR050166">
    <property type="entry name" value="ABC_transporter_ATP-bind"/>
</dbReference>
<dbReference type="Proteomes" id="UP000285523">
    <property type="component" value="Unassembled WGS sequence"/>
</dbReference>
<dbReference type="AlphaFoldDB" id="A0A418UXH6"/>
<evidence type="ECO:0000313" key="8">
    <source>
        <dbReference type="Proteomes" id="UP000285523"/>
    </source>
</evidence>
<sequence>MNVAPRFSELIENSAAAPLLVLDRVSISYATPGGELTAVDDVGFTLSAGERLVLLGPSGCGKSTLLRAVGGFLKPRTGEIRLSGRRIVAPGPDRMTVFQEFDQLLPWRSVVGNVRYALQRGKGLPRREADAVARHWLGRVGLKDFAEAFPHTLSGGMKQRVAIARAFALEPALLLMDEPFAALDALTRRQMQDELLKLCEETGSTTLFVTHGIDEAIRVGTRIIALSPLPGRIAASFDVPPGSRARGTASFAALEQQIQQSVFADPDAAHV</sequence>
<name>A0A418UXH6_RHOPL</name>
<dbReference type="PROSITE" id="PS00211">
    <property type="entry name" value="ABC_TRANSPORTER_1"/>
    <property type="match status" value="1"/>
</dbReference>